<dbReference type="EMBL" id="JAKOGI010002232">
    <property type="protein sequence ID" value="KAJ8422526.1"/>
    <property type="molecule type" value="Genomic_DNA"/>
</dbReference>
<evidence type="ECO:0000313" key="2">
    <source>
        <dbReference type="EMBL" id="KAJ8422526.1"/>
    </source>
</evidence>
<keyword evidence="3" id="KW-1185">Reference proteome</keyword>
<organism evidence="2 3">
    <name type="scientific">Carnegiea gigantea</name>
    <dbReference type="NCBI Taxonomy" id="171969"/>
    <lineage>
        <taxon>Eukaryota</taxon>
        <taxon>Viridiplantae</taxon>
        <taxon>Streptophyta</taxon>
        <taxon>Embryophyta</taxon>
        <taxon>Tracheophyta</taxon>
        <taxon>Spermatophyta</taxon>
        <taxon>Magnoliopsida</taxon>
        <taxon>eudicotyledons</taxon>
        <taxon>Gunneridae</taxon>
        <taxon>Pentapetalae</taxon>
        <taxon>Caryophyllales</taxon>
        <taxon>Cactineae</taxon>
        <taxon>Cactaceae</taxon>
        <taxon>Cactoideae</taxon>
        <taxon>Echinocereeae</taxon>
        <taxon>Carnegiea</taxon>
    </lineage>
</organism>
<evidence type="ECO:0000313" key="3">
    <source>
        <dbReference type="Proteomes" id="UP001153076"/>
    </source>
</evidence>
<feature type="region of interest" description="Disordered" evidence="1">
    <location>
        <begin position="205"/>
        <end position="234"/>
    </location>
</feature>
<reference evidence="2" key="1">
    <citation type="submission" date="2022-04" db="EMBL/GenBank/DDBJ databases">
        <title>Carnegiea gigantea Genome sequencing and assembly v2.</title>
        <authorList>
            <person name="Copetti D."/>
            <person name="Sanderson M.J."/>
            <person name="Burquez A."/>
            <person name="Wojciechowski M.F."/>
        </authorList>
    </citation>
    <scope>NUCLEOTIDE SEQUENCE</scope>
    <source>
        <strain evidence="2">SGP5-SGP5p</strain>
        <tissue evidence="2">Aerial part</tissue>
    </source>
</reference>
<protein>
    <submittedName>
        <fullName evidence="2">Uncharacterized protein</fullName>
    </submittedName>
</protein>
<accession>A0A9Q1JJI6</accession>
<dbReference type="Proteomes" id="UP001153076">
    <property type="component" value="Unassembled WGS sequence"/>
</dbReference>
<name>A0A9Q1JJI6_9CARY</name>
<gene>
    <name evidence="2" type="ORF">Cgig2_002555</name>
</gene>
<dbReference type="AlphaFoldDB" id="A0A9Q1JJI6"/>
<comment type="caution">
    <text evidence="2">The sequence shown here is derived from an EMBL/GenBank/DDBJ whole genome shotgun (WGS) entry which is preliminary data.</text>
</comment>
<feature type="compositionally biased region" description="Acidic residues" evidence="1">
    <location>
        <begin position="205"/>
        <end position="221"/>
    </location>
</feature>
<evidence type="ECO:0000256" key="1">
    <source>
        <dbReference type="SAM" id="MobiDB-lite"/>
    </source>
</evidence>
<sequence>MQIPTKPHLLNIRILWGAVSKLNNKILGFWVGQQIEGIKVLAAVYEGNRVDKEIDLDMYQMLDLCMDAKAKLQNVQPNNGLNELVNNENPLDNNVSDDDMESDVHQLREEEFMGLVANRKVKTKEWVDSLIIIPQSQHMLGEEHGQFTLSPYEQPIISPQRGLHCYDLKSLSQPCGATEYEDSNGGEEGDMGENEVSNSVEDLYEDSDFDELGEEDDEEGDAVSLTDSDEMSGLSVNKMATHPWIAEQLLTDYKANPALKVVNM</sequence>
<proteinExistence type="predicted"/>